<dbReference type="Gene3D" id="3.30.720.110">
    <property type="match status" value="1"/>
</dbReference>
<keyword evidence="3" id="KW-1185">Reference proteome</keyword>
<dbReference type="OrthoDB" id="9795306at2"/>
<organism evidence="2 3">
    <name type="scientific">Candidatus Promineifilum breve</name>
    <dbReference type="NCBI Taxonomy" id="1806508"/>
    <lineage>
        <taxon>Bacteria</taxon>
        <taxon>Bacillati</taxon>
        <taxon>Chloroflexota</taxon>
        <taxon>Ardenticatenia</taxon>
        <taxon>Candidatus Promineifilales</taxon>
        <taxon>Candidatus Promineifilaceae</taxon>
        <taxon>Candidatus Promineifilum</taxon>
    </lineage>
</organism>
<dbReference type="CDD" id="cd07246">
    <property type="entry name" value="VOC_like"/>
    <property type="match status" value="1"/>
</dbReference>
<dbReference type="Pfam" id="PF00903">
    <property type="entry name" value="Glyoxalase"/>
    <property type="match status" value="1"/>
</dbReference>
<dbReference type="Proteomes" id="UP000215027">
    <property type="component" value="Chromosome II"/>
</dbReference>
<protein>
    <submittedName>
        <fullName evidence="2">Glyoxalase/bleomycin resistance protein/dioxygenase</fullName>
    </submittedName>
</protein>
<evidence type="ECO:0000259" key="1">
    <source>
        <dbReference type="PROSITE" id="PS51819"/>
    </source>
</evidence>
<dbReference type="PANTHER" id="PTHR34109:SF1">
    <property type="entry name" value="VOC DOMAIN-CONTAINING PROTEIN"/>
    <property type="match status" value="1"/>
</dbReference>
<dbReference type="EMBL" id="LN890656">
    <property type="protein sequence ID" value="CUS06009.1"/>
    <property type="molecule type" value="Genomic_DNA"/>
</dbReference>
<reference evidence="2" key="1">
    <citation type="submission" date="2016-01" db="EMBL/GenBank/DDBJ databases">
        <authorList>
            <person name="Mcilroy J.S."/>
            <person name="Karst M S."/>
            <person name="Albertsen M."/>
        </authorList>
    </citation>
    <scope>NUCLEOTIDE SEQUENCE</scope>
    <source>
        <strain evidence="2">Cfx-K</strain>
    </source>
</reference>
<gene>
    <name evidence="2" type="ORF">CFX0092_B0475</name>
</gene>
<dbReference type="KEGG" id="pbf:CFX0092_B0475"/>
<dbReference type="Gene3D" id="3.30.720.120">
    <property type="match status" value="1"/>
</dbReference>
<dbReference type="InterPro" id="IPR037523">
    <property type="entry name" value="VOC_core"/>
</dbReference>
<dbReference type="InterPro" id="IPR004360">
    <property type="entry name" value="Glyas_Fos-R_dOase_dom"/>
</dbReference>
<dbReference type="RefSeq" id="WP_095045344.1">
    <property type="nucleotide sequence ID" value="NZ_LN890656.1"/>
</dbReference>
<dbReference type="PROSITE" id="PS51819">
    <property type="entry name" value="VOC"/>
    <property type="match status" value="1"/>
</dbReference>
<evidence type="ECO:0000313" key="3">
    <source>
        <dbReference type="Proteomes" id="UP000215027"/>
    </source>
</evidence>
<dbReference type="InterPro" id="IPR029068">
    <property type="entry name" value="Glyas_Bleomycin-R_OHBP_Dase"/>
</dbReference>
<name>A0A160T8F3_9CHLR</name>
<accession>A0A160T8F3</accession>
<dbReference type="GO" id="GO:0051213">
    <property type="term" value="F:dioxygenase activity"/>
    <property type="evidence" value="ECO:0007669"/>
    <property type="project" value="UniProtKB-KW"/>
</dbReference>
<proteinExistence type="predicted"/>
<dbReference type="SUPFAM" id="SSF54593">
    <property type="entry name" value="Glyoxalase/Bleomycin resistance protein/Dihydroxybiphenyl dioxygenase"/>
    <property type="match status" value="1"/>
</dbReference>
<feature type="domain" description="VOC" evidence="1">
    <location>
        <begin position="9"/>
        <end position="127"/>
    </location>
</feature>
<dbReference type="AlphaFoldDB" id="A0A160T8F3"/>
<sequence>MHHNFKPDGYNSVSVYIMADDPPAVIDFLTAAFDAQPLRQSQRSDGSLAHGELRLDDTIVMISGANPDAPAFPTWLHVYVPDVAETYRRALAAGGRSIMAPVVQAGDSDKRGAVADPAGNTWWISTQQ</sequence>
<evidence type="ECO:0000313" key="2">
    <source>
        <dbReference type="EMBL" id="CUS06009.1"/>
    </source>
</evidence>
<dbReference type="PANTHER" id="PTHR34109">
    <property type="entry name" value="BNAUNNG04460D PROTEIN-RELATED"/>
    <property type="match status" value="1"/>
</dbReference>